<dbReference type="CDD" id="cd04301">
    <property type="entry name" value="NAT_SF"/>
    <property type="match status" value="1"/>
</dbReference>
<comment type="caution">
    <text evidence="4">The sequence shown here is derived from an EMBL/GenBank/DDBJ whole genome shotgun (WGS) entry which is preliminary data.</text>
</comment>
<evidence type="ECO:0000313" key="5">
    <source>
        <dbReference type="Proteomes" id="UP001499863"/>
    </source>
</evidence>
<dbReference type="PANTHER" id="PTHR43877">
    <property type="entry name" value="AMINOALKYLPHOSPHONATE N-ACETYLTRANSFERASE-RELATED-RELATED"/>
    <property type="match status" value="1"/>
</dbReference>
<keyword evidence="1" id="KW-0808">Transferase</keyword>
<dbReference type="Gene3D" id="3.40.630.30">
    <property type="match status" value="1"/>
</dbReference>
<dbReference type="InterPro" id="IPR050832">
    <property type="entry name" value="Bact_Acetyltransf"/>
</dbReference>
<accession>A0ABN1Y793</accession>
<dbReference type="SUPFAM" id="SSF55729">
    <property type="entry name" value="Acyl-CoA N-acyltransferases (Nat)"/>
    <property type="match status" value="1"/>
</dbReference>
<evidence type="ECO:0000259" key="3">
    <source>
        <dbReference type="PROSITE" id="PS51186"/>
    </source>
</evidence>
<dbReference type="PROSITE" id="PS51186">
    <property type="entry name" value="GNAT"/>
    <property type="match status" value="1"/>
</dbReference>
<evidence type="ECO:0000256" key="2">
    <source>
        <dbReference type="ARBA" id="ARBA00023315"/>
    </source>
</evidence>
<protein>
    <submittedName>
        <fullName evidence="4">GNAT family N-acetyltransferase</fullName>
    </submittedName>
</protein>
<dbReference type="PANTHER" id="PTHR43877:SF2">
    <property type="entry name" value="AMINOALKYLPHOSPHONATE N-ACETYLTRANSFERASE-RELATED"/>
    <property type="match status" value="1"/>
</dbReference>
<proteinExistence type="predicted"/>
<sequence length="175" mass="18929">MTLSFTLDPEPGPALLDEITRLWTAASNAGGAVGFVHQVTEEEVRAAGERQFAGIAPAGPDRLLIAREAGTGRLAALLVLESMRFGPMDHWRLVVKVMVHPELQGRGYGAALLAEAERIARAWGLDGLKLQVRGGLGLESFYARSGYVEVGRVPATIRVAPGDDRDDVIMWLDLR</sequence>
<keyword evidence="2" id="KW-0012">Acyltransferase</keyword>
<reference evidence="4 5" key="1">
    <citation type="journal article" date="2019" name="Int. J. Syst. Evol. Microbiol.">
        <title>The Global Catalogue of Microorganisms (GCM) 10K type strain sequencing project: providing services to taxonomists for standard genome sequencing and annotation.</title>
        <authorList>
            <consortium name="The Broad Institute Genomics Platform"/>
            <consortium name="The Broad Institute Genome Sequencing Center for Infectious Disease"/>
            <person name="Wu L."/>
            <person name="Ma J."/>
        </authorList>
    </citation>
    <scope>NUCLEOTIDE SEQUENCE [LARGE SCALE GENOMIC DNA]</scope>
    <source>
        <strain evidence="4 5">JCM 12393</strain>
    </source>
</reference>
<feature type="domain" description="N-acetyltransferase" evidence="3">
    <location>
        <begin position="20"/>
        <end position="175"/>
    </location>
</feature>
<keyword evidence="5" id="KW-1185">Reference proteome</keyword>
<dbReference type="InterPro" id="IPR016181">
    <property type="entry name" value="Acyl_CoA_acyltransferase"/>
</dbReference>
<evidence type="ECO:0000256" key="1">
    <source>
        <dbReference type="ARBA" id="ARBA00022679"/>
    </source>
</evidence>
<dbReference type="EMBL" id="BAAAKJ010000218">
    <property type="protein sequence ID" value="GAA1399814.1"/>
    <property type="molecule type" value="Genomic_DNA"/>
</dbReference>
<evidence type="ECO:0000313" key="4">
    <source>
        <dbReference type="EMBL" id="GAA1399814.1"/>
    </source>
</evidence>
<gene>
    <name evidence="4" type="ORF">GCM10009639_40040</name>
</gene>
<organism evidence="4 5">
    <name type="scientific">Kitasatospora putterlickiae</name>
    <dbReference type="NCBI Taxonomy" id="221725"/>
    <lineage>
        <taxon>Bacteria</taxon>
        <taxon>Bacillati</taxon>
        <taxon>Actinomycetota</taxon>
        <taxon>Actinomycetes</taxon>
        <taxon>Kitasatosporales</taxon>
        <taxon>Streptomycetaceae</taxon>
        <taxon>Kitasatospora</taxon>
    </lineage>
</organism>
<dbReference type="Pfam" id="PF00583">
    <property type="entry name" value="Acetyltransf_1"/>
    <property type="match status" value="1"/>
</dbReference>
<name>A0ABN1Y793_9ACTN</name>
<dbReference type="Proteomes" id="UP001499863">
    <property type="component" value="Unassembled WGS sequence"/>
</dbReference>
<dbReference type="InterPro" id="IPR000182">
    <property type="entry name" value="GNAT_dom"/>
</dbReference>
<dbReference type="RefSeq" id="WP_344337803.1">
    <property type="nucleotide sequence ID" value="NZ_BAAAKJ010000218.1"/>
</dbReference>